<dbReference type="PROSITE" id="PS51900">
    <property type="entry name" value="CB"/>
    <property type="match status" value="1"/>
</dbReference>
<evidence type="ECO:0000256" key="4">
    <source>
        <dbReference type="PROSITE-ProRule" id="PRU01248"/>
    </source>
</evidence>
<dbReference type="InterPro" id="IPR010998">
    <property type="entry name" value="Integrase_recombinase_N"/>
</dbReference>
<dbReference type="PANTHER" id="PTHR30349">
    <property type="entry name" value="PHAGE INTEGRASE-RELATED"/>
    <property type="match status" value="1"/>
</dbReference>
<dbReference type="InterPro" id="IPR050090">
    <property type="entry name" value="Tyrosine_recombinase_XerCD"/>
</dbReference>
<protein>
    <submittedName>
        <fullName evidence="7">Tyrosine recombinase XerC</fullName>
    </submittedName>
</protein>
<dbReference type="SUPFAM" id="SSF56349">
    <property type="entry name" value="DNA breaking-rejoining enzymes"/>
    <property type="match status" value="1"/>
</dbReference>
<evidence type="ECO:0000259" key="6">
    <source>
        <dbReference type="PROSITE" id="PS51900"/>
    </source>
</evidence>
<dbReference type="InterPro" id="IPR011010">
    <property type="entry name" value="DNA_brk_join_enz"/>
</dbReference>
<evidence type="ECO:0000256" key="2">
    <source>
        <dbReference type="ARBA" id="ARBA00023125"/>
    </source>
</evidence>
<dbReference type="InterPro" id="IPR044068">
    <property type="entry name" value="CB"/>
</dbReference>
<evidence type="ECO:0000313" key="7">
    <source>
        <dbReference type="EMBL" id="GGR84732.1"/>
    </source>
</evidence>
<feature type="domain" description="Core-binding (CB)" evidence="6">
    <location>
        <begin position="1"/>
        <end position="88"/>
    </location>
</feature>
<feature type="domain" description="Tyr recombinase" evidence="5">
    <location>
        <begin position="109"/>
        <end position="293"/>
    </location>
</feature>
<keyword evidence="8" id="KW-1185">Reference proteome</keyword>
<dbReference type="Pfam" id="PF13102">
    <property type="entry name" value="Phage_int_SAM_5"/>
    <property type="match status" value="1"/>
</dbReference>
<evidence type="ECO:0000256" key="3">
    <source>
        <dbReference type="ARBA" id="ARBA00023172"/>
    </source>
</evidence>
<comment type="caution">
    <text evidence="7">The sequence shown here is derived from an EMBL/GenBank/DDBJ whole genome shotgun (WGS) entry which is preliminary data.</text>
</comment>
<sequence>MLLTQLCLMHTRSLQAARRSPSTVTYYGYALEPLHKFLLERGHTGEISEIDRHLLAEFQLWLRDSRGMGPGGEHAVLRGVRAVFRWAVAEELLDRNPTLRLSMPNIRHEPPPAVQPEEVNACLKVAATLARPARSRALMLTLYDTGIRQGELLALTVDSVDFNTGMITVNAATSKSRKRRVVPFGIRTGKALSRYLRVERHPSLPVIDRLFLNRSGEPMTPGGLAHLLLTIGAQAGLPRDHTAPHAWRRGMAVQYLRQGGDLFSLQQILGHTTLEMTRRYVRYLPDDLQREHMRASPVDRL</sequence>
<dbReference type="RefSeq" id="WP_189071969.1">
    <property type="nucleotide sequence ID" value="NZ_BMQN01000001.1"/>
</dbReference>
<proteinExistence type="inferred from homology"/>
<dbReference type="Gene3D" id="1.10.443.10">
    <property type="entry name" value="Intergrase catalytic core"/>
    <property type="match status" value="1"/>
</dbReference>
<evidence type="ECO:0000313" key="8">
    <source>
        <dbReference type="Proteomes" id="UP000644548"/>
    </source>
</evidence>
<keyword evidence="2 4" id="KW-0238">DNA-binding</keyword>
<gene>
    <name evidence="7" type="primary">xerC</name>
    <name evidence="7" type="ORF">GCM10008960_09700</name>
</gene>
<dbReference type="InterPro" id="IPR025269">
    <property type="entry name" value="SAM-like_dom"/>
</dbReference>
<accession>A0ABQ2S3A9</accession>
<dbReference type="InterPro" id="IPR002104">
    <property type="entry name" value="Integrase_catalytic"/>
</dbReference>
<dbReference type="Gene3D" id="1.10.150.130">
    <property type="match status" value="1"/>
</dbReference>
<organism evidence="7 8">
    <name type="scientific">Deinococcus sedimenti</name>
    <dbReference type="NCBI Taxonomy" id="1867090"/>
    <lineage>
        <taxon>Bacteria</taxon>
        <taxon>Thermotogati</taxon>
        <taxon>Deinococcota</taxon>
        <taxon>Deinococci</taxon>
        <taxon>Deinococcales</taxon>
        <taxon>Deinococcaceae</taxon>
        <taxon>Deinococcus</taxon>
    </lineage>
</organism>
<dbReference type="InterPro" id="IPR013762">
    <property type="entry name" value="Integrase-like_cat_sf"/>
</dbReference>
<dbReference type="Proteomes" id="UP000644548">
    <property type="component" value="Unassembled WGS sequence"/>
</dbReference>
<dbReference type="PROSITE" id="PS51898">
    <property type="entry name" value="TYR_RECOMBINASE"/>
    <property type="match status" value="1"/>
</dbReference>
<dbReference type="Pfam" id="PF00589">
    <property type="entry name" value="Phage_integrase"/>
    <property type="match status" value="1"/>
</dbReference>
<evidence type="ECO:0000259" key="5">
    <source>
        <dbReference type="PROSITE" id="PS51898"/>
    </source>
</evidence>
<dbReference type="PANTHER" id="PTHR30349:SF41">
    <property type="entry name" value="INTEGRASE_RECOMBINASE PROTEIN MJ0367-RELATED"/>
    <property type="match status" value="1"/>
</dbReference>
<dbReference type="EMBL" id="BMQN01000001">
    <property type="protein sequence ID" value="GGR84732.1"/>
    <property type="molecule type" value="Genomic_DNA"/>
</dbReference>
<keyword evidence="3" id="KW-0233">DNA recombination</keyword>
<name>A0ABQ2S3A9_9DEIO</name>
<reference evidence="8" key="1">
    <citation type="journal article" date="2019" name="Int. J. Syst. Evol. Microbiol.">
        <title>The Global Catalogue of Microorganisms (GCM) 10K type strain sequencing project: providing services to taxonomists for standard genome sequencing and annotation.</title>
        <authorList>
            <consortium name="The Broad Institute Genomics Platform"/>
            <consortium name="The Broad Institute Genome Sequencing Center for Infectious Disease"/>
            <person name="Wu L."/>
            <person name="Ma J."/>
        </authorList>
    </citation>
    <scope>NUCLEOTIDE SEQUENCE [LARGE SCALE GENOMIC DNA]</scope>
    <source>
        <strain evidence="8">JCM 31405</strain>
    </source>
</reference>
<evidence type="ECO:0000256" key="1">
    <source>
        <dbReference type="ARBA" id="ARBA00008857"/>
    </source>
</evidence>
<comment type="similarity">
    <text evidence="1">Belongs to the 'phage' integrase family.</text>
</comment>